<gene>
    <name evidence="2" type="ORF">OJF2_41370</name>
</gene>
<evidence type="ECO:0000256" key="1">
    <source>
        <dbReference type="SAM" id="Phobius"/>
    </source>
</evidence>
<dbReference type="EMBL" id="CP042997">
    <property type="protein sequence ID" value="QEH35584.1"/>
    <property type="molecule type" value="Genomic_DNA"/>
</dbReference>
<keyword evidence="1" id="KW-0472">Membrane</keyword>
<dbReference type="Proteomes" id="UP000324233">
    <property type="component" value="Chromosome"/>
</dbReference>
<evidence type="ECO:0008006" key="4">
    <source>
        <dbReference type="Google" id="ProtNLM"/>
    </source>
</evidence>
<sequence length="119" mass="13872">MGLLRRIKRPSLPAALVGVMISPLLAWPCLLLWFHFLRCGPTRYADGYSEARFLRLREGMSAREVESLLGRPLERVSQADGEELWAYSNRDDDTCDFEMRWVYLDRGRVKSIANLHWDD</sequence>
<evidence type="ECO:0000313" key="2">
    <source>
        <dbReference type="EMBL" id="QEH35584.1"/>
    </source>
</evidence>
<dbReference type="AlphaFoldDB" id="A0A5B9W5V2"/>
<evidence type="ECO:0000313" key="3">
    <source>
        <dbReference type="Proteomes" id="UP000324233"/>
    </source>
</evidence>
<keyword evidence="1" id="KW-1133">Transmembrane helix</keyword>
<dbReference type="KEGG" id="agv:OJF2_41370"/>
<keyword evidence="3" id="KW-1185">Reference proteome</keyword>
<keyword evidence="1" id="KW-0812">Transmembrane</keyword>
<name>A0A5B9W5V2_9BACT</name>
<accession>A0A5B9W5V2</accession>
<feature type="transmembrane region" description="Helical" evidence="1">
    <location>
        <begin position="12"/>
        <end position="34"/>
    </location>
</feature>
<proteinExistence type="predicted"/>
<protein>
    <recommendedName>
        <fullName evidence="4">Lipoprotein SmpA/OmlA domain-containing protein</fullName>
    </recommendedName>
</protein>
<organism evidence="2 3">
    <name type="scientific">Aquisphaera giovannonii</name>
    <dbReference type="NCBI Taxonomy" id="406548"/>
    <lineage>
        <taxon>Bacteria</taxon>
        <taxon>Pseudomonadati</taxon>
        <taxon>Planctomycetota</taxon>
        <taxon>Planctomycetia</taxon>
        <taxon>Isosphaerales</taxon>
        <taxon>Isosphaeraceae</taxon>
        <taxon>Aquisphaera</taxon>
    </lineage>
</organism>
<reference evidence="2 3" key="1">
    <citation type="submission" date="2019-08" db="EMBL/GenBank/DDBJ databases">
        <title>Deep-cultivation of Planctomycetes and their phenomic and genomic characterization uncovers novel biology.</title>
        <authorList>
            <person name="Wiegand S."/>
            <person name="Jogler M."/>
            <person name="Boedeker C."/>
            <person name="Pinto D."/>
            <person name="Vollmers J."/>
            <person name="Rivas-Marin E."/>
            <person name="Kohn T."/>
            <person name="Peeters S.H."/>
            <person name="Heuer A."/>
            <person name="Rast P."/>
            <person name="Oberbeckmann S."/>
            <person name="Bunk B."/>
            <person name="Jeske O."/>
            <person name="Meyerdierks A."/>
            <person name="Storesund J.E."/>
            <person name="Kallscheuer N."/>
            <person name="Luecker S."/>
            <person name="Lage O.M."/>
            <person name="Pohl T."/>
            <person name="Merkel B.J."/>
            <person name="Hornburger P."/>
            <person name="Mueller R.-W."/>
            <person name="Bruemmer F."/>
            <person name="Labrenz M."/>
            <person name="Spormann A.M."/>
            <person name="Op den Camp H."/>
            <person name="Overmann J."/>
            <person name="Amann R."/>
            <person name="Jetten M.S.M."/>
            <person name="Mascher T."/>
            <person name="Medema M.H."/>
            <person name="Devos D.P."/>
            <person name="Kaster A.-K."/>
            <person name="Ovreas L."/>
            <person name="Rohde M."/>
            <person name="Galperin M.Y."/>
            <person name="Jogler C."/>
        </authorList>
    </citation>
    <scope>NUCLEOTIDE SEQUENCE [LARGE SCALE GENOMIC DNA]</scope>
    <source>
        <strain evidence="2 3">OJF2</strain>
    </source>
</reference>